<feature type="region of interest" description="Disordered" evidence="1">
    <location>
        <begin position="62"/>
        <end position="93"/>
    </location>
</feature>
<evidence type="ECO:0000256" key="1">
    <source>
        <dbReference type="SAM" id="MobiDB-lite"/>
    </source>
</evidence>
<sequence>RTLKACVGNATVSRKCDFECDQLRKIETAERRRSTEAAGFSPDTVYAQYNMVYFSPRGMQEPCSPPGMPLAAKSPTMEGAVRADMTPQPDAEA</sequence>
<name>A0AAG5DBR8_ANOAO</name>
<evidence type="ECO:0000313" key="3">
    <source>
        <dbReference type="Proteomes" id="UP000075880"/>
    </source>
</evidence>
<reference evidence="2" key="1">
    <citation type="submission" date="2024-04" db="UniProtKB">
        <authorList>
            <consortium name="EnsemblMetazoa"/>
        </authorList>
    </citation>
    <scope>IDENTIFICATION</scope>
    <source>
        <strain evidence="2">EBRO</strain>
    </source>
</reference>
<organism evidence="2 3">
    <name type="scientific">Anopheles atroparvus</name>
    <name type="common">European mosquito</name>
    <dbReference type="NCBI Taxonomy" id="41427"/>
    <lineage>
        <taxon>Eukaryota</taxon>
        <taxon>Metazoa</taxon>
        <taxon>Ecdysozoa</taxon>
        <taxon>Arthropoda</taxon>
        <taxon>Hexapoda</taxon>
        <taxon>Insecta</taxon>
        <taxon>Pterygota</taxon>
        <taxon>Neoptera</taxon>
        <taxon>Endopterygota</taxon>
        <taxon>Diptera</taxon>
        <taxon>Nematocera</taxon>
        <taxon>Culicoidea</taxon>
        <taxon>Culicidae</taxon>
        <taxon>Anophelinae</taxon>
        <taxon>Anopheles</taxon>
    </lineage>
</organism>
<dbReference type="AlphaFoldDB" id="A0AAG5DBR8"/>
<accession>A0AAG5DBR8</accession>
<dbReference type="Proteomes" id="UP000075880">
    <property type="component" value="Unassembled WGS sequence"/>
</dbReference>
<keyword evidence="3" id="KW-1185">Reference proteome</keyword>
<evidence type="ECO:0000313" key="2">
    <source>
        <dbReference type="EnsemblMetazoa" id="ENSAATROPP008692"/>
    </source>
</evidence>
<proteinExistence type="predicted"/>
<protein>
    <submittedName>
        <fullName evidence="2">Uncharacterized protein</fullName>
    </submittedName>
</protein>
<dbReference type="EnsemblMetazoa" id="ENSAATROPT009601">
    <property type="protein sequence ID" value="ENSAATROPP008692"/>
    <property type="gene ID" value="ENSAATROPG007821"/>
</dbReference>